<dbReference type="InterPro" id="IPR052339">
    <property type="entry name" value="Fe-S_Maturation_MIP18"/>
</dbReference>
<name>A0A2N5Y4H7_9GAMM</name>
<evidence type="ECO:0000259" key="1">
    <source>
        <dbReference type="Pfam" id="PF01883"/>
    </source>
</evidence>
<dbReference type="Pfam" id="PF01883">
    <property type="entry name" value="FeS_assembly_P"/>
    <property type="match status" value="1"/>
</dbReference>
<dbReference type="SUPFAM" id="SSF117916">
    <property type="entry name" value="Fe-S cluster assembly (FSCA) domain-like"/>
    <property type="match status" value="1"/>
</dbReference>
<dbReference type="RefSeq" id="WP_101520900.1">
    <property type="nucleotide sequence ID" value="NZ_PKLZ01000003.1"/>
</dbReference>
<organism evidence="2 3">
    <name type="scientific">Kineobactrum sediminis</name>
    <dbReference type="NCBI Taxonomy" id="1905677"/>
    <lineage>
        <taxon>Bacteria</taxon>
        <taxon>Pseudomonadati</taxon>
        <taxon>Pseudomonadota</taxon>
        <taxon>Gammaproteobacteria</taxon>
        <taxon>Cellvibrionales</taxon>
        <taxon>Halieaceae</taxon>
        <taxon>Kineobactrum</taxon>
    </lineage>
</organism>
<accession>A0A2N5Y4H7</accession>
<dbReference type="InterPro" id="IPR002744">
    <property type="entry name" value="MIP18-like"/>
</dbReference>
<dbReference type="InterPro" id="IPR034904">
    <property type="entry name" value="FSCA_dom_sf"/>
</dbReference>
<comment type="caution">
    <text evidence="2">The sequence shown here is derived from an EMBL/GenBank/DDBJ whole genome shotgun (WGS) entry which is preliminary data.</text>
</comment>
<evidence type="ECO:0000313" key="2">
    <source>
        <dbReference type="EMBL" id="PLW83300.1"/>
    </source>
</evidence>
<dbReference type="AlphaFoldDB" id="A0A2N5Y4H7"/>
<reference evidence="3" key="1">
    <citation type="submission" date="2017-11" db="EMBL/GenBank/DDBJ databases">
        <title>The draft genome sequence of Chromatocurvus sp. F02.</title>
        <authorList>
            <person name="Du Z.-J."/>
            <person name="Chang Y.-Q."/>
        </authorList>
    </citation>
    <scope>NUCLEOTIDE SEQUENCE [LARGE SCALE GENOMIC DNA]</scope>
    <source>
        <strain evidence="3">F02</strain>
    </source>
</reference>
<dbReference type="OrthoDB" id="9805360at2"/>
<protein>
    <submittedName>
        <fullName evidence="2">Aromatic ring hydroxylase</fullName>
    </submittedName>
</protein>
<keyword evidence="3" id="KW-1185">Reference proteome</keyword>
<proteinExistence type="predicted"/>
<dbReference type="PANTHER" id="PTHR42831">
    <property type="entry name" value="FE-S PROTEIN MATURATION AUXILIARY FACTOR YITW"/>
    <property type="match status" value="1"/>
</dbReference>
<evidence type="ECO:0000313" key="3">
    <source>
        <dbReference type="Proteomes" id="UP000234845"/>
    </source>
</evidence>
<dbReference type="Proteomes" id="UP000234845">
    <property type="component" value="Unassembled WGS sequence"/>
</dbReference>
<gene>
    <name evidence="2" type="ORF">CWI75_07835</name>
</gene>
<dbReference type="EMBL" id="PKLZ01000003">
    <property type="protein sequence ID" value="PLW83300.1"/>
    <property type="molecule type" value="Genomic_DNA"/>
</dbReference>
<feature type="domain" description="MIP18 family-like" evidence="1">
    <location>
        <begin position="8"/>
        <end position="82"/>
    </location>
</feature>
<dbReference type="PANTHER" id="PTHR42831:SF1">
    <property type="entry name" value="FE-S PROTEIN MATURATION AUXILIARY FACTOR YITW"/>
    <property type="match status" value="1"/>
</dbReference>
<sequence length="129" mass="14611">MTEVYHDAIYKALADTLDPCSEFNGTRLNIVEMGLVRDICLTDGHAHVRLLLTDPACLFYFQIVHGIEESLMSLDFVQKVTVESTFDIWWSEDRMSEDASARLRALRSQREKEMLSTLASPADLIAVSN</sequence>
<dbReference type="Gene3D" id="3.30.300.130">
    <property type="entry name" value="Fe-S cluster assembly (FSCA)"/>
    <property type="match status" value="1"/>
</dbReference>